<feature type="compositionally biased region" description="Low complexity" evidence="1">
    <location>
        <begin position="115"/>
        <end position="139"/>
    </location>
</feature>
<proteinExistence type="predicted"/>
<feature type="region of interest" description="Disordered" evidence="1">
    <location>
        <begin position="1"/>
        <end position="152"/>
    </location>
</feature>
<dbReference type="AlphaFoldDB" id="A0A7G9G661"/>
<evidence type="ECO:0000256" key="1">
    <source>
        <dbReference type="SAM" id="MobiDB-lite"/>
    </source>
</evidence>
<keyword evidence="3" id="KW-1185">Reference proteome</keyword>
<organism evidence="2 3">
    <name type="scientific">Qiania dongpingensis</name>
    <dbReference type="NCBI Taxonomy" id="2763669"/>
    <lineage>
        <taxon>Bacteria</taxon>
        <taxon>Bacillati</taxon>
        <taxon>Bacillota</taxon>
        <taxon>Clostridia</taxon>
        <taxon>Lachnospirales</taxon>
        <taxon>Lachnospiraceae</taxon>
        <taxon>Qiania</taxon>
    </lineage>
</organism>
<reference evidence="2 3" key="1">
    <citation type="submission" date="2020-08" db="EMBL/GenBank/DDBJ databases">
        <authorList>
            <person name="Liu C."/>
            <person name="Sun Q."/>
        </authorList>
    </citation>
    <scope>NUCLEOTIDE SEQUENCE [LARGE SCALE GENOMIC DNA]</scope>
    <source>
        <strain evidence="2 3">NSJ-38</strain>
    </source>
</reference>
<feature type="compositionally biased region" description="Polar residues" evidence="1">
    <location>
        <begin position="76"/>
        <end position="114"/>
    </location>
</feature>
<dbReference type="Proteomes" id="UP000515823">
    <property type="component" value="Chromosome"/>
</dbReference>
<gene>
    <name evidence="2" type="ORF">H9Q78_03885</name>
</gene>
<accession>A0A7G9G661</accession>
<feature type="compositionally biased region" description="Low complexity" evidence="1">
    <location>
        <begin position="28"/>
        <end position="75"/>
    </location>
</feature>
<sequence>MNNFQNGMYNNGMNGNRGRNMSPVNGDAGQNQNPGNNYQNPAGSYQNQGNNFQDQGNSYQNPGNNFQNPGNNFQNLGSSPQNPGGSPQNTGTPNQNTGAPNQNIGAPSQNAGTAGQNSGTAGQNTGNTGNPGGTPLTGQSNSGNDSWKNDPSLKNMDLKKLAFLSELVSQSGSQSMDSLLPFLMAANKNANSMGMQFNDSETDLILNVLKSRMKPGEQSRIDMIRKMADMLGRR</sequence>
<evidence type="ECO:0000313" key="2">
    <source>
        <dbReference type="EMBL" id="QNM06293.1"/>
    </source>
</evidence>
<dbReference type="EMBL" id="CP060634">
    <property type="protein sequence ID" value="QNM06293.1"/>
    <property type="molecule type" value="Genomic_DNA"/>
</dbReference>
<name>A0A7G9G661_9FIRM</name>
<protein>
    <submittedName>
        <fullName evidence="2">Uncharacterized protein</fullName>
    </submittedName>
</protein>
<evidence type="ECO:0000313" key="3">
    <source>
        <dbReference type="Proteomes" id="UP000515823"/>
    </source>
</evidence>
<dbReference type="RefSeq" id="WP_249303697.1">
    <property type="nucleotide sequence ID" value="NZ_CP060634.1"/>
</dbReference>
<feature type="compositionally biased region" description="Low complexity" evidence="1">
    <location>
        <begin position="1"/>
        <end position="21"/>
    </location>
</feature>
<dbReference type="KEGG" id="qdo:H9Q78_03885"/>